<gene>
    <name evidence="1" type="ORF">EB233_22285</name>
</gene>
<protein>
    <recommendedName>
        <fullName evidence="3">DNA binding HTH domain-containing protein</fullName>
    </recommendedName>
</protein>
<evidence type="ECO:0000313" key="1">
    <source>
        <dbReference type="EMBL" id="QKC77888.1"/>
    </source>
</evidence>
<keyword evidence="2" id="KW-1185">Reference proteome</keyword>
<name>A0A6M7UPA5_9HYPH</name>
<sequence>MAKRGRRPKLTIARAKEAIEQAGGIRTIAAQKLNVHRSTLHSFLNRHPALQAFADEVEEVLKDIAEAKVIQAIRAGDMQTVRWYLELKGKDRGYVRRIEQTGPGGGPMEVQKKHDLSGYSDEEIEQMLAIAEAREKRDALKKAEVHRESRATLKAA</sequence>
<evidence type="ECO:0008006" key="3">
    <source>
        <dbReference type="Google" id="ProtNLM"/>
    </source>
</evidence>
<dbReference type="KEGG" id="merd:EB233_22285"/>
<proteinExistence type="predicted"/>
<reference evidence="1 2" key="1">
    <citation type="submission" date="2018-10" db="EMBL/GenBank/DDBJ databases">
        <authorList>
            <person name="Perry B.J."/>
            <person name="Sullivan J.T."/>
            <person name="Murphy R.J.T."/>
            <person name="Ramsay J.P."/>
            <person name="Ronson C.W."/>
        </authorList>
    </citation>
    <scope>NUCLEOTIDE SEQUENCE [LARGE SCALE GENOMIC DNA]</scope>
    <source>
        <strain evidence="1 2">NZP2014</strain>
    </source>
</reference>
<evidence type="ECO:0000313" key="2">
    <source>
        <dbReference type="Proteomes" id="UP000503339"/>
    </source>
</evidence>
<dbReference type="AlphaFoldDB" id="A0A6M7UPA5"/>
<accession>A0A6M7UPA5</accession>
<dbReference type="EMBL" id="CP033361">
    <property type="protein sequence ID" value="QKC77888.1"/>
    <property type="molecule type" value="Genomic_DNA"/>
</dbReference>
<dbReference type="Proteomes" id="UP000503339">
    <property type="component" value="Chromosome"/>
</dbReference>
<dbReference type="RefSeq" id="WP_064992292.1">
    <property type="nucleotide sequence ID" value="NZ_CP033361.1"/>
</dbReference>
<organism evidence="1 2">
    <name type="scientific">Mesorhizobium erdmanii</name>
    <dbReference type="NCBI Taxonomy" id="1777866"/>
    <lineage>
        <taxon>Bacteria</taxon>
        <taxon>Pseudomonadati</taxon>
        <taxon>Pseudomonadota</taxon>
        <taxon>Alphaproteobacteria</taxon>
        <taxon>Hyphomicrobiales</taxon>
        <taxon>Phyllobacteriaceae</taxon>
        <taxon>Mesorhizobium</taxon>
    </lineage>
</organism>